<feature type="chain" id="PRO_5004372499" evidence="1">
    <location>
        <begin position="21"/>
        <end position="79"/>
    </location>
</feature>
<accession>R4WJF2</accession>
<reference evidence="2" key="1">
    <citation type="journal article" date="2013" name="PLoS ONE">
        <title>Gene expression in gut symbiotic organ of stinkbug affected by extracellular bacterial symbiont.</title>
        <authorList>
            <person name="Futahashi R."/>
            <person name="Tanaka K."/>
            <person name="Tanahashi M."/>
            <person name="Nikoh N."/>
            <person name="Kikuchi Y."/>
            <person name="Lee B.L."/>
            <person name="Fukatsu T."/>
        </authorList>
    </citation>
    <scope>NUCLEOTIDE SEQUENCE</scope>
    <source>
        <tissue evidence="2">Midgut</tissue>
    </source>
</reference>
<feature type="signal peptide" evidence="1">
    <location>
        <begin position="1"/>
        <end position="20"/>
    </location>
</feature>
<evidence type="ECO:0000256" key="1">
    <source>
        <dbReference type="SAM" id="SignalP"/>
    </source>
</evidence>
<evidence type="ECO:0000313" key="2">
    <source>
        <dbReference type="EMBL" id="BAN20870.1"/>
    </source>
</evidence>
<protein>
    <submittedName>
        <fullName evidence="2">Cysteine rich secreted protein</fullName>
    </submittedName>
</protein>
<name>R4WJF2_RIPPE</name>
<sequence>MLRTVLILTVLCVTIHVLVAQEYTQKTRHCPNGIDCPPKMECCMKRSNWLCCYTSHEQGAKTIRHYFPIPRNVAPLQHG</sequence>
<dbReference type="AlphaFoldDB" id="R4WJF2"/>
<proteinExistence type="evidence at transcript level"/>
<keyword evidence="1" id="KW-0732">Signal</keyword>
<organism evidence="2">
    <name type="scientific">Riptortus pedestris</name>
    <name type="common">Bean bug</name>
    <dbReference type="NCBI Taxonomy" id="329032"/>
    <lineage>
        <taxon>Eukaryota</taxon>
        <taxon>Metazoa</taxon>
        <taxon>Ecdysozoa</taxon>
        <taxon>Arthropoda</taxon>
        <taxon>Hexapoda</taxon>
        <taxon>Insecta</taxon>
        <taxon>Pterygota</taxon>
        <taxon>Neoptera</taxon>
        <taxon>Paraneoptera</taxon>
        <taxon>Hemiptera</taxon>
        <taxon>Heteroptera</taxon>
        <taxon>Panheteroptera</taxon>
        <taxon>Pentatomomorpha</taxon>
        <taxon>Coreoidea</taxon>
        <taxon>Alydidae</taxon>
        <taxon>Riptortus</taxon>
    </lineage>
</organism>
<dbReference type="EMBL" id="AK417655">
    <property type="protein sequence ID" value="BAN20870.1"/>
    <property type="molecule type" value="mRNA"/>
</dbReference>